<evidence type="ECO:0000313" key="9">
    <source>
        <dbReference type="Proteomes" id="UP000247498"/>
    </source>
</evidence>
<protein>
    <recommendedName>
        <fullName evidence="2 5">acylphosphatase</fullName>
        <ecNumber evidence="2 5">3.6.1.7</ecNumber>
    </recommendedName>
</protein>
<evidence type="ECO:0000256" key="6">
    <source>
        <dbReference type="RuleBase" id="RU004168"/>
    </source>
</evidence>
<dbReference type="GO" id="GO:0003998">
    <property type="term" value="F:acylphosphatase activity"/>
    <property type="evidence" value="ECO:0007669"/>
    <property type="project" value="UniProtKB-EC"/>
</dbReference>
<evidence type="ECO:0000259" key="7">
    <source>
        <dbReference type="PROSITE" id="PS51160"/>
    </source>
</evidence>
<feature type="domain" description="Acylphosphatase-like" evidence="7">
    <location>
        <begin position="10"/>
        <end position="100"/>
    </location>
</feature>
<dbReference type="InterPro" id="IPR001792">
    <property type="entry name" value="Acylphosphatase-like_dom"/>
</dbReference>
<dbReference type="AlphaFoldDB" id="A0A2V0PH12"/>
<dbReference type="OrthoDB" id="7961613at2759"/>
<comment type="catalytic activity">
    <reaction evidence="4 5">
        <text>an acyl phosphate + H2O = a carboxylate + phosphate + H(+)</text>
        <dbReference type="Rhea" id="RHEA:14965"/>
        <dbReference type="ChEBI" id="CHEBI:15377"/>
        <dbReference type="ChEBI" id="CHEBI:15378"/>
        <dbReference type="ChEBI" id="CHEBI:29067"/>
        <dbReference type="ChEBI" id="CHEBI:43474"/>
        <dbReference type="ChEBI" id="CHEBI:59918"/>
        <dbReference type="EC" id="3.6.1.7"/>
    </reaction>
</comment>
<dbReference type="STRING" id="307507.A0A2V0PH12"/>
<organism evidence="8 9">
    <name type="scientific">Raphidocelis subcapitata</name>
    <dbReference type="NCBI Taxonomy" id="307507"/>
    <lineage>
        <taxon>Eukaryota</taxon>
        <taxon>Viridiplantae</taxon>
        <taxon>Chlorophyta</taxon>
        <taxon>core chlorophytes</taxon>
        <taxon>Chlorophyceae</taxon>
        <taxon>CS clade</taxon>
        <taxon>Sphaeropleales</taxon>
        <taxon>Selenastraceae</taxon>
        <taxon>Raphidocelis</taxon>
    </lineage>
</organism>
<feature type="active site" evidence="5">
    <location>
        <position position="25"/>
    </location>
</feature>
<evidence type="ECO:0000256" key="3">
    <source>
        <dbReference type="ARBA" id="ARBA00022801"/>
    </source>
</evidence>
<accession>A0A2V0PH12</accession>
<dbReference type="Pfam" id="PF00708">
    <property type="entry name" value="Acylphosphatase"/>
    <property type="match status" value="1"/>
</dbReference>
<dbReference type="PRINTS" id="PR00112">
    <property type="entry name" value="ACYLPHPHTASE"/>
</dbReference>
<dbReference type="FunFam" id="3.30.70.100:FF:000011">
    <property type="entry name" value="Acylphosphatase"/>
    <property type="match status" value="1"/>
</dbReference>
<dbReference type="EC" id="3.6.1.7" evidence="2 5"/>
<proteinExistence type="inferred from homology"/>
<dbReference type="InterPro" id="IPR017968">
    <property type="entry name" value="Acylphosphatase_CS"/>
</dbReference>
<dbReference type="Gene3D" id="3.30.70.100">
    <property type="match status" value="1"/>
</dbReference>
<dbReference type="PANTHER" id="PTHR10029">
    <property type="entry name" value="ACYLPHOSPHATASE"/>
    <property type="match status" value="1"/>
</dbReference>
<keyword evidence="3 5" id="KW-0378">Hydrolase</keyword>
<evidence type="ECO:0000313" key="8">
    <source>
        <dbReference type="EMBL" id="GBF97210.1"/>
    </source>
</evidence>
<dbReference type="EMBL" id="BDRX01000094">
    <property type="protein sequence ID" value="GBF97210.1"/>
    <property type="molecule type" value="Genomic_DNA"/>
</dbReference>
<evidence type="ECO:0000256" key="2">
    <source>
        <dbReference type="ARBA" id="ARBA00012150"/>
    </source>
</evidence>
<sequence>MSQSSPQLTQLQFEVHGRVQGVFFRAHTVSHAQKLGLVGWCANTARRTVVGEVQGPEDKVEEMKYWLGHVGSPASSITRLDVAKVGPIEALGFGEMSRRPNVP</sequence>
<evidence type="ECO:0000256" key="1">
    <source>
        <dbReference type="ARBA" id="ARBA00005614"/>
    </source>
</evidence>
<evidence type="ECO:0000256" key="4">
    <source>
        <dbReference type="ARBA" id="ARBA00047645"/>
    </source>
</evidence>
<dbReference type="InParanoid" id="A0A2V0PH12"/>
<name>A0A2V0PH12_9CHLO</name>
<comment type="similarity">
    <text evidence="1 6">Belongs to the acylphosphatase family.</text>
</comment>
<dbReference type="InterPro" id="IPR020456">
    <property type="entry name" value="Acylphosphatase"/>
</dbReference>
<dbReference type="PANTHER" id="PTHR10029:SF3">
    <property type="entry name" value="ACYLPHOSPHATASE-RELATED"/>
    <property type="match status" value="1"/>
</dbReference>
<dbReference type="Proteomes" id="UP000247498">
    <property type="component" value="Unassembled WGS sequence"/>
</dbReference>
<dbReference type="PROSITE" id="PS00150">
    <property type="entry name" value="ACYLPHOSPHATASE_1"/>
    <property type="match status" value="1"/>
</dbReference>
<dbReference type="InterPro" id="IPR036046">
    <property type="entry name" value="Acylphosphatase-like_dom_sf"/>
</dbReference>
<comment type="caution">
    <text evidence="8">The sequence shown here is derived from an EMBL/GenBank/DDBJ whole genome shotgun (WGS) entry which is preliminary data.</text>
</comment>
<evidence type="ECO:0000256" key="5">
    <source>
        <dbReference type="PROSITE-ProRule" id="PRU00520"/>
    </source>
</evidence>
<gene>
    <name evidence="8" type="ORF">Rsub_10071</name>
</gene>
<reference evidence="8 9" key="1">
    <citation type="journal article" date="2018" name="Sci. Rep.">
        <title>Raphidocelis subcapitata (=Pseudokirchneriella subcapitata) provides an insight into genome evolution and environmental adaptations in the Sphaeropleales.</title>
        <authorList>
            <person name="Suzuki S."/>
            <person name="Yamaguchi H."/>
            <person name="Nakajima N."/>
            <person name="Kawachi M."/>
        </authorList>
    </citation>
    <scope>NUCLEOTIDE SEQUENCE [LARGE SCALE GENOMIC DNA]</scope>
    <source>
        <strain evidence="8 9">NIES-35</strain>
    </source>
</reference>
<dbReference type="SUPFAM" id="SSF54975">
    <property type="entry name" value="Acylphosphatase/BLUF domain-like"/>
    <property type="match status" value="1"/>
</dbReference>
<dbReference type="PROSITE" id="PS51160">
    <property type="entry name" value="ACYLPHOSPHATASE_3"/>
    <property type="match status" value="1"/>
</dbReference>
<feature type="active site" evidence="5">
    <location>
        <position position="43"/>
    </location>
</feature>
<keyword evidence="9" id="KW-1185">Reference proteome</keyword>